<dbReference type="OMA" id="FQAHITE"/>
<keyword evidence="2" id="KW-1185">Reference proteome</keyword>
<proteinExistence type="predicted"/>
<gene>
    <name evidence="1" type="ORF">EAG_16165</name>
</gene>
<dbReference type="EMBL" id="GL441565">
    <property type="protein sequence ID" value="EFN64615.1"/>
    <property type="molecule type" value="Genomic_DNA"/>
</dbReference>
<feature type="non-terminal residue" evidence="1">
    <location>
        <position position="1"/>
    </location>
</feature>
<dbReference type="InterPro" id="IPR005312">
    <property type="entry name" value="DUF1759"/>
</dbReference>
<evidence type="ECO:0000313" key="1">
    <source>
        <dbReference type="EMBL" id="EFN64615.1"/>
    </source>
</evidence>
<organism evidence="2">
    <name type="scientific">Camponotus floridanus</name>
    <name type="common">Florida carpenter ant</name>
    <dbReference type="NCBI Taxonomy" id="104421"/>
    <lineage>
        <taxon>Eukaryota</taxon>
        <taxon>Metazoa</taxon>
        <taxon>Ecdysozoa</taxon>
        <taxon>Arthropoda</taxon>
        <taxon>Hexapoda</taxon>
        <taxon>Insecta</taxon>
        <taxon>Pterygota</taxon>
        <taxon>Neoptera</taxon>
        <taxon>Endopterygota</taxon>
        <taxon>Hymenoptera</taxon>
        <taxon>Apocrita</taxon>
        <taxon>Aculeata</taxon>
        <taxon>Formicoidea</taxon>
        <taxon>Formicidae</taxon>
        <taxon>Formicinae</taxon>
        <taxon>Camponotus</taxon>
    </lineage>
</organism>
<name>E2APN0_CAMFO</name>
<dbReference type="Proteomes" id="UP000000311">
    <property type="component" value="Unassembled WGS sequence"/>
</dbReference>
<dbReference type="Pfam" id="PF03564">
    <property type="entry name" value="DUF1759"/>
    <property type="match status" value="1"/>
</dbReference>
<dbReference type="InParanoid" id="E2APN0"/>
<evidence type="ECO:0000313" key="2">
    <source>
        <dbReference type="Proteomes" id="UP000000311"/>
    </source>
</evidence>
<sequence length="191" mass="22081">LIKFPAIQKESHSSLRQLLVTTEKHVRALKKLGQPTDQWSTILVHLMTAKFDNITKRDWESKTSSKEIATYDQFIEFTKSRCVMLETMHLNKPQRDKSSNNIINKTNTLNKKTIAAVSIESKPDICVICKEGNHKIYQCPFLKSTPQARSKEVKKLKVRSNCMKARHTPEICGSSPYRLCHKKHNTFLHFN</sequence>
<accession>E2APN0</accession>
<reference evidence="1 2" key="1">
    <citation type="journal article" date="2010" name="Science">
        <title>Genomic comparison of the ants Camponotus floridanus and Harpegnathos saltator.</title>
        <authorList>
            <person name="Bonasio R."/>
            <person name="Zhang G."/>
            <person name="Ye C."/>
            <person name="Mutti N.S."/>
            <person name="Fang X."/>
            <person name="Qin N."/>
            <person name="Donahue G."/>
            <person name="Yang P."/>
            <person name="Li Q."/>
            <person name="Li C."/>
            <person name="Zhang P."/>
            <person name="Huang Z."/>
            <person name="Berger S.L."/>
            <person name="Reinberg D."/>
            <person name="Wang J."/>
            <person name="Liebig J."/>
        </authorList>
    </citation>
    <scope>NUCLEOTIDE SEQUENCE [LARGE SCALE GENOMIC DNA]</scope>
    <source>
        <strain evidence="2">C129</strain>
    </source>
</reference>
<dbReference type="AlphaFoldDB" id="E2APN0"/>
<dbReference type="OrthoDB" id="6622862at2759"/>
<protein>
    <submittedName>
        <fullName evidence="1">Uncharacterized protein</fullName>
    </submittedName>
</protein>
<feature type="non-terminal residue" evidence="1">
    <location>
        <position position="191"/>
    </location>
</feature>